<dbReference type="EMBL" id="VOHK01000016">
    <property type="protein sequence ID" value="TWT17029.1"/>
    <property type="molecule type" value="Genomic_DNA"/>
</dbReference>
<evidence type="ECO:0000313" key="3">
    <source>
        <dbReference type="Proteomes" id="UP000319980"/>
    </source>
</evidence>
<dbReference type="RefSeq" id="WP_158636554.1">
    <property type="nucleotide sequence ID" value="NZ_VOHK01000016.1"/>
</dbReference>
<accession>A0A5C5TU34</accession>
<organism evidence="2 3">
    <name type="scientific">Luteimonas marina</name>
    <dbReference type="NCBI Taxonomy" id="488485"/>
    <lineage>
        <taxon>Bacteria</taxon>
        <taxon>Pseudomonadati</taxon>
        <taxon>Pseudomonadota</taxon>
        <taxon>Gammaproteobacteria</taxon>
        <taxon>Lysobacterales</taxon>
        <taxon>Lysobacteraceae</taxon>
        <taxon>Luteimonas</taxon>
    </lineage>
</organism>
<keyword evidence="3" id="KW-1185">Reference proteome</keyword>
<dbReference type="AlphaFoldDB" id="A0A5C5TU34"/>
<reference evidence="2 3" key="1">
    <citation type="journal article" date="2008" name="Int. J. Syst. Evol. Microbiol.">
        <title>Luteimonas marina sp. nov., isolated from seawater.</title>
        <authorList>
            <person name="Baik K.S."/>
            <person name="Park S.C."/>
            <person name="Kim M.S."/>
            <person name="Kim E.M."/>
            <person name="Park C."/>
            <person name="Chun J."/>
            <person name="Seong C.N."/>
        </authorList>
    </citation>
    <scope>NUCLEOTIDE SEQUENCE [LARGE SCALE GENOMIC DNA]</scope>
    <source>
        <strain evidence="2 3">FR1330</strain>
    </source>
</reference>
<evidence type="ECO:0000256" key="1">
    <source>
        <dbReference type="SAM" id="Phobius"/>
    </source>
</evidence>
<feature type="transmembrane region" description="Helical" evidence="1">
    <location>
        <begin position="84"/>
        <end position="107"/>
    </location>
</feature>
<sequence>MTKRWAKFPPIGVLILCIAYVALASRELIRIVPHVGEINTSWPHHGVFHQWDFFWQIVFVLIFASVLITSIVSATGNRTARMLLWVSLLTFFSAGYIQSAHGIFLQYRFQSNAPLPLRAFHGVFWQPVSDIGYWWLVFALVLMAHYWLFFRVSSAKMFFSRGREA</sequence>
<feature type="transmembrane region" description="Helical" evidence="1">
    <location>
        <begin position="131"/>
        <end position="150"/>
    </location>
</feature>
<gene>
    <name evidence="2" type="ORF">FQY83_17505</name>
</gene>
<name>A0A5C5TU34_9GAMM</name>
<protein>
    <submittedName>
        <fullName evidence="2">Uncharacterized protein</fullName>
    </submittedName>
</protein>
<evidence type="ECO:0000313" key="2">
    <source>
        <dbReference type="EMBL" id="TWT17029.1"/>
    </source>
</evidence>
<keyword evidence="1" id="KW-0472">Membrane</keyword>
<keyword evidence="1" id="KW-1133">Transmembrane helix</keyword>
<proteinExistence type="predicted"/>
<keyword evidence="1" id="KW-0812">Transmembrane</keyword>
<feature type="transmembrane region" description="Helical" evidence="1">
    <location>
        <begin position="53"/>
        <end position="72"/>
    </location>
</feature>
<comment type="caution">
    <text evidence="2">The sequence shown here is derived from an EMBL/GenBank/DDBJ whole genome shotgun (WGS) entry which is preliminary data.</text>
</comment>
<dbReference type="Proteomes" id="UP000319980">
    <property type="component" value="Unassembled WGS sequence"/>
</dbReference>